<evidence type="ECO:0000313" key="5">
    <source>
        <dbReference type="Proteomes" id="UP000663880"/>
    </source>
</evidence>
<keyword evidence="2" id="KW-0808">Transferase</keyword>
<sequence length="363" mass="42289">MDIPFQIEDVEKNLASELMQHYTGELSGFVRVGPKGYFLPQKYKDQASDIYNIPIRPDDVFVVTYPRSGTTWTQELVWLVKNDFDFETAKTTPIAARFPYLEFSILVHPFYEQIMRDENKMDPQRLKIIETAVLPSAEKVSKIPSPRFIKSHLPLSLLPPTLLDTAKVVYVARDPRDAAVSHYHLSRLYRIQGAPKDFKTYWNYLIRGLHHFSPILEHVKEAWSLRNHPNLFFVFYEELSKDLPSVIRRISQFLGKTPTDEQVEKLCEHLSFNNFKDNSAVNEMLLGKIDFLNKGEAPFIRKGKVGGWRDYFDDEMMQQADRWLLENLTDTDLRFPSWDLPQIDGKGNNPINVEYIRATQGRT</sequence>
<dbReference type="AlphaFoldDB" id="A0A821RSM8"/>
<accession>A0A821RSM8</accession>
<dbReference type="Gene3D" id="3.40.50.300">
    <property type="entry name" value="P-loop containing nucleotide triphosphate hydrolases"/>
    <property type="match status" value="1"/>
</dbReference>
<name>A0A821RSM8_9NEOP</name>
<dbReference type="Pfam" id="PF00685">
    <property type="entry name" value="Sulfotransfer_1"/>
    <property type="match status" value="1"/>
</dbReference>
<dbReference type="InterPro" id="IPR000863">
    <property type="entry name" value="Sulfotransferase_dom"/>
</dbReference>
<gene>
    <name evidence="4" type="ORF">PMACD_LOCUS6415</name>
</gene>
<feature type="domain" description="Sulfotransferase" evidence="3">
    <location>
        <begin position="57"/>
        <end position="331"/>
    </location>
</feature>
<comment type="caution">
    <text evidence="4">The sequence shown here is derived from an EMBL/GenBank/DDBJ whole genome shotgun (WGS) entry which is preliminary data.</text>
</comment>
<evidence type="ECO:0000256" key="1">
    <source>
        <dbReference type="ARBA" id="ARBA00005771"/>
    </source>
</evidence>
<dbReference type="InterPro" id="IPR027417">
    <property type="entry name" value="P-loop_NTPase"/>
</dbReference>
<comment type="similarity">
    <text evidence="1">Belongs to the sulfotransferase 1 family.</text>
</comment>
<dbReference type="EMBL" id="CAJOBZ010000014">
    <property type="protein sequence ID" value="CAF4843693.1"/>
    <property type="molecule type" value="Genomic_DNA"/>
</dbReference>
<evidence type="ECO:0000313" key="4">
    <source>
        <dbReference type="EMBL" id="CAF4843693.1"/>
    </source>
</evidence>
<keyword evidence="5" id="KW-1185">Reference proteome</keyword>
<dbReference type="GO" id="GO:0008146">
    <property type="term" value="F:sulfotransferase activity"/>
    <property type="evidence" value="ECO:0007669"/>
    <property type="project" value="InterPro"/>
</dbReference>
<organism evidence="4 5">
    <name type="scientific">Pieris macdunnoughi</name>
    <dbReference type="NCBI Taxonomy" id="345717"/>
    <lineage>
        <taxon>Eukaryota</taxon>
        <taxon>Metazoa</taxon>
        <taxon>Ecdysozoa</taxon>
        <taxon>Arthropoda</taxon>
        <taxon>Hexapoda</taxon>
        <taxon>Insecta</taxon>
        <taxon>Pterygota</taxon>
        <taxon>Neoptera</taxon>
        <taxon>Endopterygota</taxon>
        <taxon>Lepidoptera</taxon>
        <taxon>Glossata</taxon>
        <taxon>Ditrysia</taxon>
        <taxon>Papilionoidea</taxon>
        <taxon>Pieridae</taxon>
        <taxon>Pierinae</taxon>
        <taxon>Pieris</taxon>
    </lineage>
</organism>
<evidence type="ECO:0000259" key="3">
    <source>
        <dbReference type="Pfam" id="PF00685"/>
    </source>
</evidence>
<protein>
    <recommendedName>
        <fullName evidence="3">Sulfotransferase domain-containing protein</fullName>
    </recommendedName>
</protein>
<dbReference type="SUPFAM" id="SSF52540">
    <property type="entry name" value="P-loop containing nucleoside triphosphate hydrolases"/>
    <property type="match status" value="1"/>
</dbReference>
<dbReference type="Proteomes" id="UP000663880">
    <property type="component" value="Unassembled WGS sequence"/>
</dbReference>
<dbReference type="OrthoDB" id="205623at2759"/>
<evidence type="ECO:0000256" key="2">
    <source>
        <dbReference type="ARBA" id="ARBA00022679"/>
    </source>
</evidence>
<reference evidence="4" key="1">
    <citation type="submission" date="2021-02" db="EMBL/GenBank/DDBJ databases">
        <authorList>
            <person name="Steward A R."/>
        </authorList>
    </citation>
    <scope>NUCLEOTIDE SEQUENCE</scope>
</reference>
<dbReference type="PANTHER" id="PTHR11783">
    <property type="entry name" value="SULFOTRANSFERASE SULT"/>
    <property type="match status" value="1"/>
</dbReference>
<proteinExistence type="inferred from homology"/>